<keyword evidence="6" id="KW-1015">Disulfide bond</keyword>
<dbReference type="VEuPathDB" id="PlasmoDB:AK88_03370"/>
<sequence>MKMGQFSFVRLLLLLSLLVQRLPVQKQQQSSIPTRKYLDEGDHPPQNAFAHVANQMKGGTCDFSTEPLHVSSSENEIVAGVNGGDGLPGDSRDERVQHCVQFTKGLEVLTFVCPKRNTEDYAGVEIRPMDCFETVRMPNGNKKKLSEVLKGVELENRDSDLLSIRRVFIPPTIYQNIIFECSCDNSLTFWKHKMGARGIMRVHVRKNVVWGCDFDHTPGEEPTRDAGGDQAITRVTGDWLSGDWLSGDWLNSDWAVGDWALWRNSGPSAEQLVERNRTPFSNFYTPAQVNDAKDKGIVCNVKIKKKKVYLGLVCPPGYEVYPSNCFERVLHKDSIVRMSELIQHHVTFHVDSSRRMSFAHFILNKNENPAGFSCLCVSVHSPEAPPLRANFVYRNYESFGGHFGLLYVLVVLLLLVLSL</sequence>
<dbReference type="Pfam" id="PF07422">
    <property type="entry name" value="s48_45"/>
    <property type="match status" value="2"/>
</dbReference>
<evidence type="ECO:0000256" key="6">
    <source>
        <dbReference type="ARBA" id="ARBA00023157"/>
    </source>
</evidence>
<proteinExistence type="predicted"/>
<name>A0A0D9QJH9_PLAFR</name>
<evidence type="ECO:0000313" key="13">
    <source>
        <dbReference type="Proteomes" id="UP000054561"/>
    </source>
</evidence>
<dbReference type="InterPro" id="IPR038160">
    <property type="entry name" value="6_CYS_dom_sf"/>
</dbReference>
<evidence type="ECO:0000313" key="12">
    <source>
        <dbReference type="EMBL" id="KJP86972.1"/>
    </source>
</evidence>
<keyword evidence="4 9" id="KW-0732">Signal</keyword>
<keyword evidence="5 8" id="KW-0472">Membrane</keyword>
<feature type="transmembrane region" description="Helical" evidence="8">
    <location>
        <begin position="399"/>
        <end position="417"/>
    </location>
</feature>
<dbReference type="InterPro" id="IPR010884">
    <property type="entry name" value="6_CYS_dom"/>
</dbReference>
<dbReference type="OrthoDB" id="369273at2759"/>
<protein>
    <recommendedName>
        <fullName evidence="10">6-Cys domain-containing protein</fullName>
    </recommendedName>
</protein>
<evidence type="ECO:0000256" key="8">
    <source>
        <dbReference type="SAM" id="Phobius"/>
    </source>
</evidence>
<evidence type="ECO:0000256" key="7">
    <source>
        <dbReference type="ARBA" id="ARBA00023180"/>
    </source>
</evidence>
<keyword evidence="7" id="KW-0325">Glycoprotein</keyword>
<evidence type="ECO:0000259" key="10">
    <source>
        <dbReference type="PROSITE" id="PS51701"/>
    </source>
</evidence>
<dbReference type="GO" id="GO:0009986">
    <property type="term" value="C:cell surface"/>
    <property type="evidence" value="ECO:0007669"/>
    <property type="project" value="UniProtKB-SubCell"/>
</dbReference>
<keyword evidence="8" id="KW-0812">Transmembrane</keyword>
<dbReference type="EMBL" id="KQ001682">
    <property type="protein sequence ID" value="KJP86971.1"/>
    <property type="molecule type" value="Genomic_DNA"/>
</dbReference>
<evidence type="ECO:0000256" key="5">
    <source>
        <dbReference type="ARBA" id="ARBA00023136"/>
    </source>
</evidence>
<evidence type="ECO:0000313" key="11">
    <source>
        <dbReference type="EMBL" id="KJP86971.1"/>
    </source>
</evidence>
<gene>
    <name evidence="11" type="ORF">AK88_03370</name>
    <name evidence="12" type="ORF">AK88_03371</name>
</gene>
<dbReference type="Proteomes" id="UP000054561">
    <property type="component" value="Unassembled WGS sequence"/>
</dbReference>
<feature type="chain" id="PRO_5007398152" description="6-Cys domain-containing protein" evidence="9">
    <location>
        <begin position="22"/>
        <end position="419"/>
    </location>
</feature>
<dbReference type="EMBL" id="KQ001682">
    <property type="protein sequence ID" value="KJP86972.1"/>
    <property type="molecule type" value="Genomic_DNA"/>
</dbReference>
<dbReference type="GO" id="GO:0005886">
    <property type="term" value="C:plasma membrane"/>
    <property type="evidence" value="ECO:0007669"/>
    <property type="project" value="UniProtKB-SubCell"/>
</dbReference>
<dbReference type="VEuPathDB" id="PlasmoDB:AK88_03371"/>
<keyword evidence="3" id="KW-1003">Cell membrane</keyword>
<dbReference type="GeneID" id="24268685"/>
<evidence type="ECO:0000256" key="9">
    <source>
        <dbReference type="SAM" id="SignalP"/>
    </source>
</evidence>
<reference evidence="12 13" key="1">
    <citation type="submission" date="2014-03" db="EMBL/GenBank/DDBJ databases">
        <title>The Genome Sequence of Plasmodium fragile nilgiri.</title>
        <authorList>
            <consortium name="The Broad Institute Genomics Platform"/>
            <consortium name="The Broad Institute Genome Sequencing Center for Infectious Disease"/>
            <person name="Neafsey D."/>
            <person name="Duraisingh M."/>
            <person name="Young S.K."/>
            <person name="Zeng Q."/>
            <person name="Gargeya S."/>
            <person name="Abouelleil A."/>
            <person name="Alvarado L."/>
            <person name="Chapman S.B."/>
            <person name="Gainer-Dewar J."/>
            <person name="Goldberg J."/>
            <person name="Griggs A."/>
            <person name="Gujja S."/>
            <person name="Hansen M."/>
            <person name="Howarth C."/>
            <person name="Imamovic A."/>
            <person name="Larimer J."/>
            <person name="Pearson M."/>
            <person name="Poon T.W."/>
            <person name="Priest M."/>
            <person name="Roberts A."/>
            <person name="Saif S."/>
            <person name="Shea T."/>
            <person name="Sykes S."/>
            <person name="Wortman J."/>
            <person name="Nusbaum C."/>
            <person name="Birren B."/>
        </authorList>
    </citation>
    <scope>NUCLEOTIDE SEQUENCE [LARGE SCALE GENOMIC DNA]</scope>
    <source>
        <strain evidence="13">nilgiri</strain>
        <strain evidence="12">Nilgiri</strain>
    </source>
</reference>
<comment type="subcellular location">
    <subcellularLocation>
        <location evidence="1">Cell membrane</location>
    </subcellularLocation>
    <subcellularLocation>
        <location evidence="2">Cell surface</location>
    </subcellularLocation>
</comment>
<organism evidence="12 13">
    <name type="scientific">Plasmodium fragile</name>
    <dbReference type="NCBI Taxonomy" id="5857"/>
    <lineage>
        <taxon>Eukaryota</taxon>
        <taxon>Sar</taxon>
        <taxon>Alveolata</taxon>
        <taxon>Apicomplexa</taxon>
        <taxon>Aconoidasida</taxon>
        <taxon>Haemosporida</taxon>
        <taxon>Plasmodiidae</taxon>
        <taxon>Plasmodium</taxon>
        <taxon>Plasmodium (Plasmodium)</taxon>
    </lineage>
</organism>
<dbReference type="PROSITE" id="PS51701">
    <property type="entry name" value="6_CYS"/>
    <property type="match status" value="2"/>
</dbReference>
<dbReference type="RefSeq" id="XP_012336410.1">
    <property type="nucleotide sequence ID" value="XM_012480987.1"/>
</dbReference>
<evidence type="ECO:0000256" key="3">
    <source>
        <dbReference type="ARBA" id="ARBA00022475"/>
    </source>
</evidence>
<evidence type="ECO:0000256" key="4">
    <source>
        <dbReference type="ARBA" id="ARBA00022729"/>
    </source>
</evidence>
<dbReference type="AlphaFoldDB" id="A0A0D9QJH9"/>
<evidence type="ECO:0000256" key="2">
    <source>
        <dbReference type="ARBA" id="ARBA00004241"/>
    </source>
</evidence>
<dbReference type="RefSeq" id="XP_012336411.1">
    <property type="nucleotide sequence ID" value="XM_012480988.1"/>
</dbReference>
<feature type="domain" description="6-Cys" evidence="10">
    <location>
        <begin position="208"/>
        <end position="399"/>
    </location>
</feature>
<feature type="domain" description="6-Cys" evidence="10">
    <location>
        <begin position="57"/>
        <end position="207"/>
    </location>
</feature>
<feature type="signal peptide" evidence="9">
    <location>
        <begin position="1"/>
        <end position="21"/>
    </location>
</feature>
<dbReference type="Gene3D" id="2.60.40.2860">
    <property type="match status" value="2"/>
</dbReference>
<keyword evidence="13" id="KW-1185">Reference proteome</keyword>
<dbReference type="SMART" id="SM00970">
    <property type="entry name" value="s48_45"/>
    <property type="match status" value="2"/>
</dbReference>
<dbReference type="OMA" id="FGCDFDH"/>
<keyword evidence="8" id="KW-1133">Transmembrane helix</keyword>
<evidence type="ECO:0000256" key="1">
    <source>
        <dbReference type="ARBA" id="ARBA00004236"/>
    </source>
</evidence>
<dbReference type="GeneID" id="24268684"/>
<accession>A0A0D9QJH9</accession>